<dbReference type="EMBL" id="LGST01000061">
    <property type="protein sequence ID" value="KND96020.1"/>
    <property type="molecule type" value="Genomic_DNA"/>
</dbReference>
<evidence type="ECO:0000313" key="2">
    <source>
        <dbReference type="Proteomes" id="UP000037122"/>
    </source>
</evidence>
<reference evidence="2" key="1">
    <citation type="journal article" date="2015" name="BMC Genomics">
        <title>Draft genome of a commonly misdiagnosed multidrug resistant pathogen Candida auris.</title>
        <authorList>
            <person name="Chatterjee S."/>
            <person name="Alampalli S.V."/>
            <person name="Nageshan R.K."/>
            <person name="Chettiar S.T."/>
            <person name="Joshi S."/>
            <person name="Tatu U.S."/>
        </authorList>
    </citation>
    <scope>NUCLEOTIDE SEQUENCE [LARGE SCALE GENOMIC DNA]</scope>
    <source>
        <strain evidence="2">6684</strain>
    </source>
</reference>
<name>A0A0L0NQT9_CANAR</name>
<evidence type="ECO:0000313" key="1">
    <source>
        <dbReference type="EMBL" id="KND96020.1"/>
    </source>
</evidence>
<accession>A0A0L0NQT9</accession>
<dbReference type="AlphaFoldDB" id="A0A0L0NQT9"/>
<protein>
    <submittedName>
        <fullName evidence="1">Uncharacterized protein</fullName>
    </submittedName>
</protein>
<comment type="caution">
    <text evidence="1">The sequence shown here is derived from an EMBL/GenBank/DDBJ whole genome shotgun (WGS) entry which is preliminary data.</text>
</comment>
<dbReference type="Proteomes" id="UP000037122">
    <property type="component" value="Unassembled WGS sequence"/>
</dbReference>
<gene>
    <name evidence="1" type="ORF">QG37_07643</name>
</gene>
<sequence>MGDKDLMVCTKDTGIMEVALWLVMWPKNWKMPMGKVVEMMNALGVRNLTTEQSRACKFGMDALGK</sequence>
<dbReference type="VEuPathDB" id="FungiDB:QG37_07643"/>
<organism evidence="1 2">
    <name type="scientific">Candidozyma auris</name>
    <name type="common">Yeast</name>
    <name type="synonym">Candida auris</name>
    <dbReference type="NCBI Taxonomy" id="498019"/>
    <lineage>
        <taxon>Eukaryota</taxon>
        <taxon>Fungi</taxon>
        <taxon>Dikarya</taxon>
        <taxon>Ascomycota</taxon>
        <taxon>Saccharomycotina</taxon>
        <taxon>Pichiomycetes</taxon>
        <taxon>Metschnikowiaceae</taxon>
        <taxon>Candidozyma</taxon>
    </lineage>
</organism>
<proteinExistence type="predicted"/>